<gene>
    <name evidence="2" type="ORF">EV695_1286</name>
</gene>
<dbReference type="InterPro" id="IPR028983">
    <property type="entry name" value="PA2201-like_C"/>
</dbReference>
<dbReference type="SUPFAM" id="SSF140731">
    <property type="entry name" value="PA2201 C-terminal domain-like"/>
    <property type="match status" value="1"/>
</dbReference>
<name>A0A4R1F4W4_9GAMM</name>
<dbReference type="RefSeq" id="WP_131905122.1">
    <property type="nucleotide sequence ID" value="NZ_BAAAFU010000004.1"/>
</dbReference>
<dbReference type="InterPro" id="IPR015025">
    <property type="entry name" value="PoNi_C"/>
</dbReference>
<dbReference type="EMBL" id="SMFQ01000003">
    <property type="protein sequence ID" value="TCJ86788.1"/>
    <property type="molecule type" value="Genomic_DNA"/>
</dbReference>
<dbReference type="Pfam" id="PF08929">
    <property type="entry name" value="PoNi_C"/>
    <property type="match status" value="1"/>
</dbReference>
<protein>
    <submittedName>
        <fullName evidence="2">Uncharacterized protein DUF1910</fullName>
    </submittedName>
</protein>
<keyword evidence="3" id="KW-1185">Reference proteome</keyword>
<dbReference type="OrthoDB" id="6058444at2"/>
<proteinExistence type="predicted"/>
<evidence type="ECO:0000259" key="1">
    <source>
        <dbReference type="Pfam" id="PF08929"/>
    </source>
</evidence>
<dbReference type="Gene3D" id="1.10.3920.10">
    <property type="entry name" value="PA2201 C-terminal domain-like"/>
    <property type="match status" value="1"/>
</dbReference>
<comment type="caution">
    <text evidence="2">The sequence shown here is derived from an EMBL/GenBank/DDBJ whole genome shotgun (WGS) entry which is preliminary data.</text>
</comment>
<feature type="domain" description="PoNi C-terminal" evidence="1">
    <location>
        <begin position="144"/>
        <end position="265"/>
    </location>
</feature>
<accession>A0A4R1F4W4</accession>
<sequence>MRDKLKPREWFDDILNLKQQYTHNTDKIAVYKKVNEDPTKPRNFAALTGGYTNDYIEDITYMYSRGDDLSLLEKRALEAIDRYVWVAEEIKKQGYMGKTYFYPGKLVSPHRILSLYTLLSWFICFGINKDKISKIAPFLAPESEDRLLDVVLSRFQQDRKISNISGNPETFTLLDQIIDADENKRITLVELYLKDWGKLLSNLKGLGSLGIHRQKQLTNKTLYKELEVKNATYKGFWAWEVALVVKFFDIDDTTFRDNEYYPDDLVHFKN</sequence>
<dbReference type="AlphaFoldDB" id="A0A4R1F4W4"/>
<evidence type="ECO:0000313" key="2">
    <source>
        <dbReference type="EMBL" id="TCJ86788.1"/>
    </source>
</evidence>
<reference evidence="2 3" key="1">
    <citation type="submission" date="2019-03" db="EMBL/GenBank/DDBJ databases">
        <title>Genomic Encyclopedia of Type Strains, Phase IV (KMG-IV): sequencing the most valuable type-strain genomes for metagenomic binning, comparative biology and taxonomic classification.</title>
        <authorList>
            <person name="Goeker M."/>
        </authorList>
    </citation>
    <scope>NUCLEOTIDE SEQUENCE [LARGE SCALE GENOMIC DNA]</scope>
    <source>
        <strain evidence="2 3">DSM 24830</strain>
    </source>
</reference>
<dbReference type="Proteomes" id="UP000294887">
    <property type="component" value="Unassembled WGS sequence"/>
</dbReference>
<organism evidence="2 3">
    <name type="scientific">Cocleimonas flava</name>
    <dbReference type="NCBI Taxonomy" id="634765"/>
    <lineage>
        <taxon>Bacteria</taxon>
        <taxon>Pseudomonadati</taxon>
        <taxon>Pseudomonadota</taxon>
        <taxon>Gammaproteobacteria</taxon>
        <taxon>Thiotrichales</taxon>
        <taxon>Thiotrichaceae</taxon>
        <taxon>Cocleimonas</taxon>
    </lineage>
</organism>
<evidence type="ECO:0000313" key="3">
    <source>
        <dbReference type="Proteomes" id="UP000294887"/>
    </source>
</evidence>